<dbReference type="PANTHER" id="PTHR43072">
    <property type="entry name" value="N-ACETYLTRANSFERASE"/>
    <property type="match status" value="1"/>
</dbReference>
<dbReference type="CDD" id="cd04301">
    <property type="entry name" value="NAT_SF"/>
    <property type="match status" value="1"/>
</dbReference>
<dbReference type="RefSeq" id="WP_169699321.1">
    <property type="nucleotide sequence ID" value="NZ_LS974202.1"/>
</dbReference>
<keyword evidence="3" id="KW-1185">Reference proteome</keyword>
<dbReference type="InterPro" id="IPR000182">
    <property type="entry name" value="GNAT_dom"/>
</dbReference>
<feature type="domain" description="N-acetyltransferase" evidence="1">
    <location>
        <begin position="1"/>
        <end position="145"/>
    </location>
</feature>
<dbReference type="KEGG" id="minf:MESINF_1700"/>
<dbReference type="EMBL" id="LS974202">
    <property type="protein sequence ID" value="SSC13144.1"/>
    <property type="molecule type" value="Genomic_DNA"/>
</dbReference>
<sequence length="277" mass="32172">MIRELELKDRENVLEVVKDIWEGDDYIPAAFDSWVSDSDCHFMGMWKDEALVGVANLRRLSPAVGWLEGMRIKPELQGKGYGRELAVEMMRLARNEGLKELYFSTYFDNLASIKINESLGFSRVAVFTNLELELKPSVDLEIELKYAGLQIGQEIPEIEAYMSNDWFFVPPEIGQKRNWLKEPEILRRNDNMAVVSRNPKFSDCMEINYIELGKGEDAENFLSLLAGYAHEKGYSRVHTMVPESVELDPFLKNRFAPFERFHDVFIYRARIVELRID</sequence>
<dbReference type="Pfam" id="PF00583">
    <property type="entry name" value="Acetyltransf_1"/>
    <property type="match status" value="1"/>
</dbReference>
<name>A0A7Z7PPK0_9BACT</name>
<reference evidence="2 3" key="1">
    <citation type="submission" date="2017-01" db="EMBL/GenBank/DDBJ databases">
        <authorList>
            <person name="Erauso G."/>
        </authorList>
    </citation>
    <scope>NUCLEOTIDE SEQUENCE [LARGE SCALE GENOMIC DNA]</scope>
    <source>
        <strain evidence="2">MESINF1</strain>
    </source>
</reference>
<dbReference type="GO" id="GO:0016747">
    <property type="term" value="F:acyltransferase activity, transferring groups other than amino-acyl groups"/>
    <property type="evidence" value="ECO:0007669"/>
    <property type="project" value="InterPro"/>
</dbReference>
<dbReference type="SUPFAM" id="SSF55729">
    <property type="entry name" value="Acyl-CoA N-acyltransferases (Nat)"/>
    <property type="match status" value="1"/>
</dbReference>
<dbReference type="Proteomes" id="UP000250796">
    <property type="component" value="Chromosome MESINF"/>
</dbReference>
<accession>A0A7Z7PPK0</accession>
<evidence type="ECO:0000313" key="2">
    <source>
        <dbReference type="EMBL" id="SSC13144.1"/>
    </source>
</evidence>
<organism evidence="2 3">
    <name type="scientific">Mesotoga infera</name>
    <dbReference type="NCBI Taxonomy" id="1236046"/>
    <lineage>
        <taxon>Bacteria</taxon>
        <taxon>Thermotogati</taxon>
        <taxon>Thermotogota</taxon>
        <taxon>Thermotogae</taxon>
        <taxon>Kosmotogales</taxon>
        <taxon>Kosmotogaceae</taxon>
        <taxon>Mesotoga</taxon>
    </lineage>
</organism>
<dbReference type="AlphaFoldDB" id="A0A7Z7PPK0"/>
<dbReference type="InterPro" id="IPR016181">
    <property type="entry name" value="Acyl_CoA_acyltransferase"/>
</dbReference>
<dbReference type="PROSITE" id="PS51186">
    <property type="entry name" value="GNAT"/>
    <property type="match status" value="1"/>
</dbReference>
<protein>
    <submittedName>
        <fullName evidence="2">GCN5-related N-acetyltransferase</fullName>
    </submittedName>
</protein>
<keyword evidence="2" id="KW-0808">Transferase</keyword>
<dbReference type="PANTHER" id="PTHR43072:SF60">
    <property type="entry name" value="L-2,4-DIAMINOBUTYRIC ACID ACETYLTRANSFERASE"/>
    <property type="match status" value="1"/>
</dbReference>
<dbReference type="Gene3D" id="3.40.630.30">
    <property type="match status" value="1"/>
</dbReference>
<proteinExistence type="predicted"/>
<gene>
    <name evidence="2" type="ORF">MESINF_1700</name>
</gene>
<evidence type="ECO:0000259" key="1">
    <source>
        <dbReference type="PROSITE" id="PS51186"/>
    </source>
</evidence>
<evidence type="ECO:0000313" key="3">
    <source>
        <dbReference type="Proteomes" id="UP000250796"/>
    </source>
</evidence>